<dbReference type="OrthoDB" id="9785602at2"/>
<dbReference type="PANTHER" id="PTHR43792:SF9">
    <property type="entry name" value="RIBOSOMAL-PROTEIN-ALANINE ACETYLTRANSFERASE"/>
    <property type="match status" value="1"/>
</dbReference>
<name>A0A285CIF4_9BACI</name>
<evidence type="ECO:0000259" key="1">
    <source>
        <dbReference type="PROSITE" id="PS51186"/>
    </source>
</evidence>
<organism evidence="2 3">
    <name type="scientific">Bacillus oleivorans</name>
    <dbReference type="NCBI Taxonomy" id="1448271"/>
    <lineage>
        <taxon>Bacteria</taxon>
        <taxon>Bacillati</taxon>
        <taxon>Bacillota</taxon>
        <taxon>Bacilli</taxon>
        <taxon>Bacillales</taxon>
        <taxon>Bacillaceae</taxon>
        <taxon>Bacillus</taxon>
    </lineage>
</organism>
<sequence>METNTSILKPFPALETERLILRPLTLADKEAIFDYSSRPEVAQYVTWETHKTLSDSEAFIDFALNQYEAGGVAPWGMVIKATNQLIGTIDFVSWNQTHGYAEIGYVCSPDHWGKGYTPEAGKACLSFGFEKMGLTRIQARTFAENEASQRVLKKLGMTYEGTMRKWMKVKGKHWDLTMYSILREEYETQE</sequence>
<dbReference type="PANTHER" id="PTHR43792">
    <property type="entry name" value="GNAT FAMILY, PUTATIVE (AFU_ORTHOLOGUE AFUA_3G00765)-RELATED-RELATED"/>
    <property type="match status" value="1"/>
</dbReference>
<gene>
    <name evidence="2" type="ORF">SAMN05877753_101619</name>
</gene>
<dbReference type="InterPro" id="IPR051531">
    <property type="entry name" value="N-acetyltransferase"/>
</dbReference>
<accession>A0A285CIF4</accession>
<dbReference type="AlphaFoldDB" id="A0A285CIF4"/>
<dbReference type="SUPFAM" id="SSF55729">
    <property type="entry name" value="Acyl-CoA N-acyltransferases (Nat)"/>
    <property type="match status" value="1"/>
</dbReference>
<evidence type="ECO:0000313" key="3">
    <source>
        <dbReference type="Proteomes" id="UP000219546"/>
    </source>
</evidence>
<dbReference type="PROSITE" id="PS51186">
    <property type="entry name" value="GNAT"/>
    <property type="match status" value="1"/>
</dbReference>
<feature type="domain" description="N-acetyltransferase" evidence="1">
    <location>
        <begin position="19"/>
        <end position="179"/>
    </location>
</feature>
<dbReference type="CDD" id="cd04301">
    <property type="entry name" value="NAT_SF"/>
    <property type="match status" value="1"/>
</dbReference>
<dbReference type="RefSeq" id="WP_097157105.1">
    <property type="nucleotide sequence ID" value="NZ_JBEPMQ010000003.1"/>
</dbReference>
<dbReference type="Proteomes" id="UP000219546">
    <property type="component" value="Unassembled WGS sequence"/>
</dbReference>
<dbReference type="Pfam" id="PF13302">
    <property type="entry name" value="Acetyltransf_3"/>
    <property type="match status" value="1"/>
</dbReference>
<evidence type="ECO:0000313" key="2">
    <source>
        <dbReference type="EMBL" id="SNX67300.1"/>
    </source>
</evidence>
<dbReference type="GO" id="GO:0005737">
    <property type="term" value="C:cytoplasm"/>
    <property type="evidence" value="ECO:0007669"/>
    <property type="project" value="TreeGrafter"/>
</dbReference>
<keyword evidence="2" id="KW-0808">Transferase</keyword>
<protein>
    <submittedName>
        <fullName evidence="2">Ribosomal-protein-alanine N-acetyltransferase</fullName>
    </submittedName>
</protein>
<keyword evidence="3" id="KW-1185">Reference proteome</keyword>
<reference evidence="2 3" key="1">
    <citation type="submission" date="2017-08" db="EMBL/GenBank/DDBJ databases">
        <authorList>
            <person name="de Groot N.N."/>
        </authorList>
    </citation>
    <scope>NUCLEOTIDE SEQUENCE [LARGE SCALE GENOMIC DNA]</scope>
    <source>
        <strain evidence="2 3">JC228</strain>
    </source>
</reference>
<proteinExistence type="predicted"/>
<dbReference type="GO" id="GO:0008999">
    <property type="term" value="F:protein-N-terminal-alanine acetyltransferase activity"/>
    <property type="evidence" value="ECO:0007669"/>
    <property type="project" value="TreeGrafter"/>
</dbReference>
<dbReference type="Gene3D" id="3.40.630.30">
    <property type="match status" value="1"/>
</dbReference>
<dbReference type="InterPro" id="IPR000182">
    <property type="entry name" value="GNAT_dom"/>
</dbReference>
<dbReference type="InterPro" id="IPR016181">
    <property type="entry name" value="Acyl_CoA_acyltransferase"/>
</dbReference>
<dbReference type="EMBL" id="OAOP01000001">
    <property type="protein sequence ID" value="SNX67300.1"/>
    <property type="molecule type" value="Genomic_DNA"/>
</dbReference>